<name>A0A1H2UT22_9PSEU</name>
<feature type="transmembrane region" description="Helical" evidence="8">
    <location>
        <begin position="166"/>
        <end position="197"/>
    </location>
</feature>
<evidence type="ECO:0000313" key="11">
    <source>
        <dbReference type="Proteomes" id="UP000199515"/>
    </source>
</evidence>
<dbReference type="GO" id="GO:0009103">
    <property type="term" value="P:lipopolysaccharide biosynthetic process"/>
    <property type="evidence" value="ECO:0007669"/>
    <property type="project" value="UniProtKB-ARBA"/>
</dbReference>
<dbReference type="InterPro" id="IPR050297">
    <property type="entry name" value="LipidA_mod_glycosyltrf_83"/>
</dbReference>
<dbReference type="AlphaFoldDB" id="A0A1H2UT22"/>
<feature type="domain" description="Glycosyltransferase RgtA/B/C/D-like" evidence="9">
    <location>
        <begin position="66"/>
        <end position="226"/>
    </location>
</feature>
<evidence type="ECO:0000256" key="1">
    <source>
        <dbReference type="ARBA" id="ARBA00004651"/>
    </source>
</evidence>
<evidence type="ECO:0000259" key="9">
    <source>
        <dbReference type="Pfam" id="PF13231"/>
    </source>
</evidence>
<comment type="subcellular location">
    <subcellularLocation>
        <location evidence="1">Cell membrane</location>
        <topology evidence="1">Multi-pass membrane protein</topology>
    </subcellularLocation>
</comment>
<dbReference type="Proteomes" id="UP000199515">
    <property type="component" value="Unassembled WGS sequence"/>
</dbReference>
<evidence type="ECO:0000256" key="4">
    <source>
        <dbReference type="ARBA" id="ARBA00022679"/>
    </source>
</evidence>
<organism evidence="10 11">
    <name type="scientific">Amycolatopsis xylanica</name>
    <dbReference type="NCBI Taxonomy" id="589385"/>
    <lineage>
        <taxon>Bacteria</taxon>
        <taxon>Bacillati</taxon>
        <taxon>Actinomycetota</taxon>
        <taxon>Actinomycetes</taxon>
        <taxon>Pseudonocardiales</taxon>
        <taxon>Pseudonocardiaceae</taxon>
        <taxon>Amycolatopsis</taxon>
    </lineage>
</organism>
<dbReference type="PANTHER" id="PTHR33908:SF11">
    <property type="entry name" value="MEMBRANE PROTEIN"/>
    <property type="match status" value="1"/>
</dbReference>
<proteinExistence type="predicted"/>
<dbReference type="STRING" id="589385.SAMN05421504_101993"/>
<evidence type="ECO:0000256" key="7">
    <source>
        <dbReference type="ARBA" id="ARBA00023136"/>
    </source>
</evidence>
<keyword evidence="7 8" id="KW-0472">Membrane</keyword>
<evidence type="ECO:0000256" key="6">
    <source>
        <dbReference type="ARBA" id="ARBA00022989"/>
    </source>
</evidence>
<keyword evidence="2" id="KW-1003">Cell membrane</keyword>
<feature type="transmembrane region" description="Helical" evidence="8">
    <location>
        <begin position="309"/>
        <end position="325"/>
    </location>
</feature>
<dbReference type="GO" id="GO:0005886">
    <property type="term" value="C:plasma membrane"/>
    <property type="evidence" value="ECO:0007669"/>
    <property type="project" value="UniProtKB-SubCell"/>
</dbReference>
<evidence type="ECO:0000256" key="3">
    <source>
        <dbReference type="ARBA" id="ARBA00022676"/>
    </source>
</evidence>
<reference evidence="10 11" key="1">
    <citation type="submission" date="2016-10" db="EMBL/GenBank/DDBJ databases">
        <authorList>
            <person name="de Groot N.N."/>
        </authorList>
    </citation>
    <scope>NUCLEOTIDE SEQUENCE [LARGE SCALE GENOMIC DNA]</scope>
    <source>
        <strain evidence="10 11">CPCC 202699</strain>
    </source>
</reference>
<sequence length="503" mass="53351">MSATTAIPDTSAEAVTGIPRFHWRAVLGVSVALTAGLLALASRYGYYMDELYFRVAGRNLAWGYIDQPPLVPLLSRVQTFLFGDTLFAIRVIPALLTGLSVFVAALIARELGGGGRAQVLASIAASASLATMAAGHVLHPTAVDHVVWVTVCWLLIRLLRTRDTRLWLAIGAVVGVGMLAKYLVVLLVIGLFAGLLIAGPRQVLRSRHLLGGLAVGLVIAAPVLIWQGANGWPQFSMASELSGSFGLDTAIGFAIGQLIMIGLFLTPLWVTGLVWLFRRPAYRSLGVAYLVLVVLLIAIGGFARYTEGLLTVSLAAGCVPAVAWLKSLPRRVLMTVAIVANAILAAVMSVPVLPIDAYGADSPLGGVGDAQLGQAGWDRLTDQVADVYLSLPESDRAHTALLGWNYAEAGALDRYGPASGLPAAYSPHNSYYDFGFPAQDKTVVIAVGTDAATLAPHFAQCAVAASLKFDLPHLDEGKPVLVCRTPAEPWSALWPKLRWVGTF</sequence>
<feature type="transmembrane region" description="Helical" evidence="8">
    <location>
        <begin position="119"/>
        <end position="138"/>
    </location>
</feature>
<evidence type="ECO:0000313" key="10">
    <source>
        <dbReference type="EMBL" id="SDW59303.1"/>
    </source>
</evidence>
<dbReference type="InterPro" id="IPR038731">
    <property type="entry name" value="RgtA/B/C-like"/>
</dbReference>
<feature type="transmembrane region" description="Helical" evidence="8">
    <location>
        <begin position="284"/>
        <end position="303"/>
    </location>
</feature>
<evidence type="ECO:0000256" key="8">
    <source>
        <dbReference type="SAM" id="Phobius"/>
    </source>
</evidence>
<keyword evidence="4 10" id="KW-0808">Transferase</keyword>
<keyword evidence="11" id="KW-1185">Reference proteome</keyword>
<gene>
    <name evidence="10" type="ORF">SAMN05421504_101993</name>
</gene>
<protein>
    <submittedName>
        <fullName evidence="10">Dolichyl-phosphate-mannose-protein mannosyltransferase</fullName>
    </submittedName>
</protein>
<dbReference type="EMBL" id="FNON01000001">
    <property type="protein sequence ID" value="SDW59303.1"/>
    <property type="molecule type" value="Genomic_DNA"/>
</dbReference>
<evidence type="ECO:0000256" key="5">
    <source>
        <dbReference type="ARBA" id="ARBA00022692"/>
    </source>
</evidence>
<feature type="transmembrane region" description="Helical" evidence="8">
    <location>
        <begin position="209"/>
        <end position="229"/>
    </location>
</feature>
<keyword evidence="6 8" id="KW-1133">Transmembrane helix</keyword>
<keyword evidence="3 10" id="KW-0328">Glycosyltransferase</keyword>
<evidence type="ECO:0000256" key="2">
    <source>
        <dbReference type="ARBA" id="ARBA00022475"/>
    </source>
</evidence>
<accession>A0A1H2UT22</accession>
<dbReference type="RefSeq" id="WP_176968493.1">
    <property type="nucleotide sequence ID" value="NZ_FNON01000001.1"/>
</dbReference>
<dbReference type="Pfam" id="PF13231">
    <property type="entry name" value="PMT_2"/>
    <property type="match status" value="1"/>
</dbReference>
<dbReference type="GO" id="GO:0016763">
    <property type="term" value="F:pentosyltransferase activity"/>
    <property type="evidence" value="ECO:0007669"/>
    <property type="project" value="TreeGrafter"/>
</dbReference>
<feature type="transmembrane region" description="Helical" evidence="8">
    <location>
        <begin position="87"/>
        <end position="107"/>
    </location>
</feature>
<feature type="transmembrane region" description="Helical" evidence="8">
    <location>
        <begin position="249"/>
        <end position="277"/>
    </location>
</feature>
<feature type="transmembrane region" description="Helical" evidence="8">
    <location>
        <begin position="332"/>
        <end position="353"/>
    </location>
</feature>
<feature type="transmembrane region" description="Helical" evidence="8">
    <location>
        <begin position="25"/>
        <end position="46"/>
    </location>
</feature>
<dbReference type="PANTHER" id="PTHR33908">
    <property type="entry name" value="MANNOSYLTRANSFERASE YKCB-RELATED"/>
    <property type="match status" value="1"/>
</dbReference>
<keyword evidence="5 8" id="KW-0812">Transmembrane</keyword>